<dbReference type="InterPro" id="IPR001424">
    <property type="entry name" value="SOD_Cu_Zn_dom"/>
</dbReference>
<name>A0A3P8VWM8_CYNSE</name>
<evidence type="ECO:0000313" key="3">
    <source>
        <dbReference type="Proteomes" id="UP000265120"/>
    </source>
</evidence>
<accession>A0A3P8VWM8</accession>
<dbReference type="Pfam" id="PF00080">
    <property type="entry name" value="Sod_Cu"/>
    <property type="match status" value="1"/>
</dbReference>
<dbReference type="InterPro" id="IPR036423">
    <property type="entry name" value="SOD-like_Cu/Zn_dom_sf"/>
</dbReference>
<reference evidence="2" key="2">
    <citation type="submission" date="2025-08" db="UniProtKB">
        <authorList>
            <consortium name="Ensembl"/>
        </authorList>
    </citation>
    <scope>IDENTIFICATION</scope>
</reference>
<feature type="domain" description="Superoxide dismutase copper/zinc binding" evidence="1">
    <location>
        <begin position="20"/>
        <end position="137"/>
    </location>
</feature>
<dbReference type="Gene3D" id="2.60.40.200">
    <property type="entry name" value="Superoxide dismutase, copper/zinc binding domain"/>
    <property type="match status" value="1"/>
</dbReference>
<dbReference type="Ensembl" id="ENSCSET00000018958.1">
    <property type="protein sequence ID" value="ENSCSEP00000018724.1"/>
    <property type="gene ID" value="ENSCSEG00000011989.1"/>
</dbReference>
<dbReference type="AlphaFoldDB" id="A0A3P8VWM8"/>
<dbReference type="OMA" id="KFGMLNG"/>
<dbReference type="SUPFAM" id="SSF49329">
    <property type="entry name" value="Cu,Zn superoxide dismutase-like"/>
    <property type="match status" value="1"/>
</dbReference>
<sequence length="169" mass="18281">MVREHKARLGNWFGPGLSGGQMRLVQGAVQGPTTINVSLMNLDSLAGGYHVHLLPIKPGSVEPCSDANIMGHFNPLGWNISDSPAPGTGTMDQYEIGDISGKFGMLNGLSLLEALHLDPDIQLTGPHSIAGRSLVVHYFLHPMGGNSEMSVQRIHKEYHRRSVLSHVVE</sequence>
<keyword evidence="3" id="KW-1185">Reference proteome</keyword>
<organism evidence="2 3">
    <name type="scientific">Cynoglossus semilaevis</name>
    <name type="common">Tongue sole</name>
    <dbReference type="NCBI Taxonomy" id="244447"/>
    <lineage>
        <taxon>Eukaryota</taxon>
        <taxon>Metazoa</taxon>
        <taxon>Chordata</taxon>
        <taxon>Craniata</taxon>
        <taxon>Vertebrata</taxon>
        <taxon>Euteleostomi</taxon>
        <taxon>Actinopterygii</taxon>
        <taxon>Neopterygii</taxon>
        <taxon>Teleostei</taxon>
        <taxon>Neoteleostei</taxon>
        <taxon>Acanthomorphata</taxon>
        <taxon>Carangaria</taxon>
        <taxon>Pleuronectiformes</taxon>
        <taxon>Pleuronectoidei</taxon>
        <taxon>Cynoglossidae</taxon>
        <taxon>Cynoglossinae</taxon>
        <taxon>Cynoglossus</taxon>
    </lineage>
</organism>
<reference evidence="2" key="3">
    <citation type="submission" date="2025-09" db="UniProtKB">
        <authorList>
            <consortium name="Ensembl"/>
        </authorList>
    </citation>
    <scope>IDENTIFICATION</scope>
</reference>
<reference evidence="2 3" key="1">
    <citation type="journal article" date="2014" name="Nat. Genet.">
        <title>Whole-genome sequence of a flatfish provides insights into ZW sex chromosome evolution and adaptation to a benthic lifestyle.</title>
        <authorList>
            <person name="Chen S."/>
            <person name="Zhang G."/>
            <person name="Shao C."/>
            <person name="Huang Q."/>
            <person name="Liu G."/>
            <person name="Zhang P."/>
            <person name="Song W."/>
            <person name="An N."/>
            <person name="Chalopin D."/>
            <person name="Volff J.N."/>
            <person name="Hong Y."/>
            <person name="Li Q."/>
            <person name="Sha Z."/>
            <person name="Zhou H."/>
            <person name="Xie M."/>
            <person name="Yu Q."/>
            <person name="Liu Y."/>
            <person name="Xiang H."/>
            <person name="Wang N."/>
            <person name="Wu K."/>
            <person name="Yang C."/>
            <person name="Zhou Q."/>
            <person name="Liao X."/>
            <person name="Yang L."/>
            <person name="Hu Q."/>
            <person name="Zhang J."/>
            <person name="Meng L."/>
            <person name="Jin L."/>
            <person name="Tian Y."/>
            <person name="Lian J."/>
            <person name="Yang J."/>
            <person name="Miao G."/>
            <person name="Liu S."/>
            <person name="Liang Z."/>
            <person name="Yan F."/>
            <person name="Li Y."/>
            <person name="Sun B."/>
            <person name="Zhang H."/>
            <person name="Zhang J."/>
            <person name="Zhu Y."/>
            <person name="Du M."/>
            <person name="Zhao Y."/>
            <person name="Schartl M."/>
            <person name="Tang Q."/>
            <person name="Wang J."/>
        </authorList>
    </citation>
    <scope>NUCLEOTIDE SEQUENCE</scope>
</reference>
<dbReference type="InParanoid" id="A0A3P8VWM8"/>
<dbReference type="PANTHER" id="PTHR20910">
    <property type="entry name" value="AGAP001623-PA"/>
    <property type="match status" value="1"/>
</dbReference>
<dbReference type="GeneTree" id="ENSGT00530000064791"/>
<protein>
    <recommendedName>
        <fullName evidence="1">Superoxide dismutase copper/zinc binding domain-containing protein</fullName>
    </recommendedName>
</protein>
<dbReference type="InterPro" id="IPR053257">
    <property type="entry name" value="Cu-only_SOD"/>
</dbReference>
<dbReference type="PANTHER" id="PTHR20910:SF1">
    <property type="entry name" value="SUPEROXIDE DISMUTASE COPPER_ZINC BINDING DOMAIN-CONTAINING PROTEIN"/>
    <property type="match status" value="1"/>
</dbReference>
<dbReference type="GO" id="GO:0006801">
    <property type="term" value="P:superoxide metabolic process"/>
    <property type="evidence" value="ECO:0007669"/>
    <property type="project" value="InterPro"/>
</dbReference>
<evidence type="ECO:0000313" key="2">
    <source>
        <dbReference type="Ensembl" id="ENSCSEP00000018724.1"/>
    </source>
</evidence>
<evidence type="ECO:0000259" key="1">
    <source>
        <dbReference type="Pfam" id="PF00080"/>
    </source>
</evidence>
<dbReference type="GO" id="GO:0046872">
    <property type="term" value="F:metal ion binding"/>
    <property type="evidence" value="ECO:0007669"/>
    <property type="project" value="InterPro"/>
</dbReference>
<dbReference type="Proteomes" id="UP000265120">
    <property type="component" value="Chromosome 9"/>
</dbReference>
<proteinExistence type="predicted"/>